<reference evidence="2" key="1">
    <citation type="submission" date="2020-11" db="EMBL/GenBank/DDBJ databases">
        <authorList>
            <consortium name="DOE Joint Genome Institute"/>
            <person name="Ahrendt S."/>
            <person name="Riley R."/>
            <person name="Andreopoulos W."/>
            <person name="Labutti K."/>
            <person name="Pangilinan J."/>
            <person name="Ruiz-Duenas F.J."/>
            <person name="Barrasa J.M."/>
            <person name="Sanchez-Garcia M."/>
            <person name="Camarero S."/>
            <person name="Miyauchi S."/>
            <person name="Serrano A."/>
            <person name="Linde D."/>
            <person name="Babiker R."/>
            <person name="Drula E."/>
            <person name="Ayuso-Fernandez I."/>
            <person name="Pacheco R."/>
            <person name="Padilla G."/>
            <person name="Ferreira P."/>
            <person name="Barriuso J."/>
            <person name="Kellner H."/>
            <person name="Castanera R."/>
            <person name="Alfaro M."/>
            <person name="Ramirez L."/>
            <person name="Pisabarro A.G."/>
            <person name="Kuo A."/>
            <person name="Tritt A."/>
            <person name="Lipzen A."/>
            <person name="He G."/>
            <person name="Yan M."/>
            <person name="Ng V."/>
            <person name="Cullen D."/>
            <person name="Martin F."/>
            <person name="Rosso M.-N."/>
            <person name="Henrissat B."/>
            <person name="Hibbett D."/>
            <person name="Martinez A.T."/>
            <person name="Grigoriev I.V."/>
        </authorList>
    </citation>
    <scope>NUCLEOTIDE SEQUENCE</scope>
    <source>
        <strain evidence="2">ATCC 90797</strain>
    </source>
</reference>
<dbReference type="Proteomes" id="UP000807025">
    <property type="component" value="Unassembled WGS sequence"/>
</dbReference>
<gene>
    <name evidence="2" type="ORF">BDN71DRAFT_1364394</name>
</gene>
<keyword evidence="3" id="KW-1185">Reference proteome</keyword>
<feature type="non-terminal residue" evidence="2">
    <location>
        <position position="339"/>
    </location>
</feature>
<protein>
    <submittedName>
        <fullName evidence="2">Uncharacterized protein</fullName>
    </submittedName>
</protein>
<feature type="region of interest" description="Disordered" evidence="1">
    <location>
        <begin position="1"/>
        <end position="27"/>
    </location>
</feature>
<proteinExistence type="predicted"/>
<dbReference type="OrthoDB" id="3064818at2759"/>
<feature type="non-terminal residue" evidence="2">
    <location>
        <position position="1"/>
    </location>
</feature>
<dbReference type="EMBL" id="MU154544">
    <property type="protein sequence ID" value="KAF9497383.1"/>
    <property type="molecule type" value="Genomic_DNA"/>
</dbReference>
<dbReference type="AlphaFoldDB" id="A0A9P6A223"/>
<name>A0A9P6A223_PLEER</name>
<evidence type="ECO:0000256" key="1">
    <source>
        <dbReference type="SAM" id="MobiDB-lite"/>
    </source>
</evidence>
<accession>A0A9P6A223</accession>
<evidence type="ECO:0000313" key="3">
    <source>
        <dbReference type="Proteomes" id="UP000807025"/>
    </source>
</evidence>
<sequence length="339" mass="37911">REATPAGLSDEEATAFQKARDEATTNAQTLDQQRAQEAANALSWNLLRAKVISASSLINPSPFSKSLSSYAKQLANLISSPSSSQSSGAIPSSVLDAAPHLAKLVSDLSDSHLEATWKLREAYATDKAIDSIIDLLQRQHMHEPIARSIWRDIIQDRYVNFEKLYVSILPGYDHHDEAKEFVSGYAIIKKDSVNVCHPLSDEADWIRVFGAWEAAVIMVYPHRKNELVSYHRYISDLFHAIPSPLTTICLDAEVRECYARSPFHLDDQSKMDIPLYNKRPLAANSPTSPLKRSSSICLNWNFSNCADPCPNKRRHGICSECGDKHRARDIDECFSALRA</sequence>
<comment type="caution">
    <text evidence="2">The sequence shown here is derived from an EMBL/GenBank/DDBJ whole genome shotgun (WGS) entry which is preliminary data.</text>
</comment>
<organism evidence="2 3">
    <name type="scientific">Pleurotus eryngii</name>
    <name type="common">Boletus of the steppes</name>
    <dbReference type="NCBI Taxonomy" id="5323"/>
    <lineage>
        <taxon>Eukaryota</taxon>
        <taxon>Fungi</taxon>
        <taxon>Dikarya</taxon>
        <taxon>Basidiomycota</taxon>
        <taxon>Agaricomycotina</taxon>
        <taxon>Agaricomycetes</taxon>
        <taxon>Agaricomycetidae</taxon>
        <taxon>Agaricales</taxon>
        <taxon>Pleurotineae</taxon>
        <taxon>Pleurotaceae</taxon>
        <taxon>Pleurotus</taxon>
    </lineage>
</organism>
<evidence type="ECO:0000313" key="2">
    <source>
        <dbReference type="EMBL" id="KAF9497383.1"/>
    </source>
</evidence>